<dbReference type="EC" id="2.7.8.-" evidence="4"/>
<reference evidence="4 5" key="1">
    <citation type="submission" date="2024-10" db="EMBL/GenBank/DDBJ databases">
        <authorList>
            <person name="Deangelis K."/>
            <person name="Huntemann M."/>
            <person name="Clum A."/>
            <person name="Wang J."/>
            <person name="Palaniappan K."/>
            <person name="Ritter S."/>
            <person name="Chen I.-M."/>
            <person name="Stamatis D."/>
            <person name="Reddy T."/>
            <person name="O'Malley R."/>
            <person name="Daum C."/>
            <person name="Ng V."/>
            <person name="Ivanova N."/>
            <person name="Kyrpides N."/>
            <person name="Woyke T."/>
        </authorList>
    </citation>
    <scope>NUCLEOTIDE SEQUENCE [LARGE SCALE GENOMIC DNA]</scope>
    <source>
        <strain evidence="4 5">GAS97</strain>
    </source>
</reference>
<keyword evidence="5" id="KW-1185">Reference proteome</keyword>
<evidence type="ECO:0000313" key="5">
    <source>
        <dbReference type="Proteomes" id="UP001620514"/>
    </source>
</evidence>
<dbReference type="SUPFAM" id="SSF56214">
    <property type="entry name" value="4'-phosphopantetheinyl transferase"/>
    <property type="match status" value="2"/>
</dbReference>
<evidence type="ECO:0000259" key="3">
    <source>
        <dbReference type="Pfam" id="PF01648"/>
    </source>
</evidence>
<dbReference type="Gene3D" id="3.90.470.20">
    <property type="entry name" value="4'-phosphopantetheinyl transferase domain"/>
    <property type="match status" value="1"/>
</dbReference>
<dbReference type="PANTHER" id="PTHR12215">
    <property type="entry name" value="PHOSPHOPANTETHEINE TRANSFERASE"/>
    <property type="match status" value="1"/>
</dbReference>
<comment type="similarity">
    <text evidence="1">Belongs to the P-Pant transferase superfamily. Gsp/Sfp/HetI/AcpT family.</text>
</comment>
<gene>
    <name evidence="4" type="ORF">ABH943_008714</name>
</gene>
<dbReference type="InterPro" id="IPR008278">
    <property type="entry name" value="4-PPantetheinyl_Trfase_dom"/>
</dbReference>
<reference evidence="4 5" key="2">
    <citation type="submission" date="2024-11" db="EMBL/GenBank/DDBJ databases">
        <title>Using genomics to understand microbial adaptation to soil warming.</title>
        <authorList>
            <person name="Deangelis K.M. PhD."/>
        </authorList>
    </citation>
    <scope>NUCLEOTIDE SEQUENCE [LARGE SCALE GENOMIC DNA]</scope>
    <source>
        <strain evidence="4 5">GAS97</strain>
    </source>
</reference>
<accession>A0ABW8MY71</accession>
<dbReference type="Proteomes" id="UP001620514">
    <property type="component" value="Unassembled WGS sequence"/>
</dbReference>
<dbReference type="PANTHER" id="PTHR12215:SF10">
    <property type="entry name" value="L-AMINOADIPATE-SEMIALDEHYDE DEHYDROGENASE-PHOSPHOPANTETHEINYL TRANSFERASE"/>
    <property type="match status" value="1"/>
</dbReference>
<keyword evidence="2 4" id="KW-0808">Transferase</keyword>
<sequence length="237" mass="25936">MREHDIEISWCCAPIDLDPAWLRYCEGLLGIDEISQMQRYIDPELARAYQSSHGALRTWLGARLDTPARGLRFGKDGRFGKPYLHDFEVEFSFSHATGLWAAASAHARGMKLGIDIEGEALVGGHGPRFARNVLSPEEYAEWSILSNEASQQALARVWARKEALLKGIGTGLCRPMHSLQVGYGLPVADVEAPDLGGTPRLWTVIDLDGLPRGMAGALAVCRGGARVSLVRRESSDP</sequence>
<evidence type="ECO:0000256" key="2">
    <source>
        <dbReference type="ARBA" id="ARBA00022679"/>
    </source>
</evidence>
<comment type="caution">
    <text evidence="4">The sequence shown here is derived from an EMBL/GenBank/DDBJ whole genome shotgun (WGS) entry which is preliminary data.</text>
</comment>
<name>A0ABW8MY71_9BURK</name>
<dbReference type="InterPro" id="IPR037143">
    <property type="entry name" value="4-PPantetheinyl_Trfase_dom_sf"/>
</dbReference>
<feature type="domain" description="4'-phosphopantetheinyl transferase" evidence="3">
    <location>
        <begin position="112"/>
        <end position="181"/>
    </location>
</feature>
<dbReference type="InterPro" id="IPR050559">
    <property type="entry name" value="P-Pant_transferase_sf"/>
</dbReference>
<organism evidence="4 5">
    <name type="scientific">Caballeronia udeis</name>
    <dbReference type="NCBI Taxonomy" id="1232866"/>
    <lineage>
        <taxon>Bacteria</taxon>
        <taxon>Pseudomonadati</taxon>
        <taxon>Pseudomonadota</taxon>
        <taxon>Betaproteobacteria</taxon>
        <taxon>Burkholderiales</taxon>
        <taxon>Burkholderiaceae</taxon>
        <taxon>Caballeronia</taxon>
    </lineage>
</organism>
<dbReference type="Pfam" id="PF01648">
    <property type="entry name" value="ACPS"/>
    <property type="match status" value="1"/>
</dbReference>
<protein>
    <submittedName>
        <fullName evidence="4">4'-phosphopantetheinyl transferase</fullName>
        <ecNumber evidence="4">2.7.8.-</ecNumber>
    </submittedName>
</protein>
<evidence type="ECO:0000256" key="1">
    <source>
        <dbReference type="ARBA" id="ARBA00010990"/>
    </source>
</evidence>
<proteinExistence type="inferred from homology"/>
<dbReference type="EMBL" id="JBIYDN010000057">
    <property type="protein sequence ID" value="MFK4448670.1"/>
    <property type="molecule type" value="Genomic_DNA"/>
</dbReference>
<evidence type="ECO:0000313" key="4">
    <source>
        <dbReference type="EMBL" id="MFK4448670.1"/>
    </source>
</evidence>
<dbReference type="RefSeq" id="WP_404615145.1">
    <property type="nucleotide sequence ID" value="NZ_JBIYDN010000057.1"/>
</dbReference>
<dbReference type="GO" id="GO:0016740">
    <property type="term" value="F:transferase activity"/>
    <property type="evidence" value="ECO:0007669"/>
    <property type="project" value="UniProtKB-KW"/>
</dbReference>